<keyword evidence="2" id="KW-0067">ATP-binding</keyword>
<organism evidence="6 7">
    <name type="scientific">Anoxybacter fermentans</name>
    <dbReference type="NCBI Taxonomy" id="1323375"/>
    <lineage>
        <taxon>Bacteria</taxon>
        <taxon>Bacillati</taxon>
        <taxon>Bacillota</taxon>
        <taxon>Clostridia</taxon>
        <taxon>Halanaerobiales</taxon>
        <taxon>Anoxybacter</taxon>
    </lineage>
</organism>
<dbReference type="Gene3D" id="1.10.8.80">
    <property type="entry name" value="Magnesium chelatase subunit I, C-Terminal domain"/>
    <property type="match status" value="1"/>
</dbReference>
<dbReference type="GO" id="GO:0016887">
    <property type="term" value="F:ATP hydrolysis activity"/>
    <property type="evidence" value="ECO:0007669"/>
    <property type="project" value="InterPro"/>
</dbReference>
<dbReference type="PANTHER" id="PTHR42759">
    <property type="entry name" value="MOXR FAMILY PROTEIN"/>
    <property type="match status" value="1"/>
</dbReference>
<dbReference type="AlphaFoldDB" id="A0A3Q9HQG5"/>
<name>A0A3Q9HQG5_9FIRM</name>
<dbReference type="CDD" id="cd00009">
    <property type="entry name" value="AAA"/>
    <property type="match status" value="1"/>
</dbReference>
<feature type="domain" description="ChlI/MoxR AAA lid" evidence="5">
    <location>
        <begin position="229"/>
        <end position="301"/>
    </location>
</feature>
<dbReference type="InterPro" id="IPR041628">
    <property type="entry name" value="ChlI/MoxR_AAA_lid"/>
</dbReference>
<dbReference type="InterPro" id="IPR027417">
    <property type="entry name" value="P-loop_NTPase"/>
</dbReference>
<evidence type="ECO:0000259" key="4">
    <source>
        <dbReference type="Pfam" id="PF07726"/>
    </source>
</evidence>
<dbReference type="Pfam" id="PF07726">
    <property type="entry name" value="AAA_3"/>
    <property type="match status" value="1"/>
</dbReference>
<keyword evidence="7" id="KW-1185">Reference proteome</keyword>
<protein>
    <recommendedName>
        <fullName evidence="8">Magnesium chelatase</fullName>
    </recommendedName>
</protein>
<evidence type="ECO:0000313" key="6">
    <source>
        <dbReference type="EMBL" id="AZR73411.1"/>
    </source>
</evidence>
<dbReference type="InterPro" id="IPR050764">
    <property type="entry name" value="CbbQ/NirQ/NorQ/GpvN"/>
</dbReference>
<dbReference type="Proteomes" id="UP000267250">
    <property type="component" value="Chromosome"/>
</dbReference>
<comment type="similarity">
    <text evidence="3">Belongs to the MoxR family.</text>
</comment>
<evidence type="ECO:0000313" key="7">
    <source>
        <dbReference type="Proteomes" id="UP000267250"/>
    </source>
</evidence>
<feature type="domain" description="ATPase AAA-3" evidence="4">
    <location>
        <begin position="36"/>
        <end position="166"/>
    </location>
</feature>
<proteinExistence type="inferred from homology"/>
<dbReference type="RefSeq" id="WP_127016749.1">
    <property type="nucleotide sequence ID" value="NZ_CP016379.1"/>
</dbReference>
<gene>
    <name evidence="6" type="ORF">BBF96_08455</name>
</gene>
<evidence type="ECO:0000256" key="3">
    <source>
        <dbReference type="ARBA" id="ARBA00061607"/>
    </source>
</evidence>
<evidence type="ECO:0000256" key="1">
    <source>
        <dbReference type="ARBA" id="ARBA00022741"/>
    </source>
</evidence>
<dbReference type="InterPro" id="IPR011703">
    <property type="entry name" value="ATPase_AAA-3"/>
</dbReference>
<keyword evidence="1" id="KW-0547">Nucleotide-binding</keyword>
<reference evidence="6 7" key="1">
    <citation type="submission" date="2016-07" db="EMBL/GenBank/DDBJ databases">
        <title>Genome and transcriptome analysis of iron-reducing fermentative bacteria Anoxybacter fermentans.</title>
        <authorList>
            <person name="Zeng X."/>
            <person name="Shao Z."/>
        </authorList>
    </citation>
    <scope>NUCLEOTIDE SEQUENCE [LARGE SCALE GENOMIC DNA]</scope>
    <source>
        <strain evidence="6 7">DY22613</strain>
    </source>
</reference>
<evidence type="ECO:0000256" key="2">
    <source>
        <dbReference type="ARBA" id="ARBA00022840"/>
    </source>
</evidence>
<dbReference type="SUPFAM" id="SSF52540">
    <property type="entry name" value="P-loop containing nucleoside triphosphate hydrolases"/>
    <property type="match status" value="1"/>
</dbReference>
<dbReference type="PANTHER" id="PTHR42759:SF5">
    <property type="entry name" value="METHANOL DEHYDROGENASE REGULATOR"/>
    <property type="match status" value="1"/>
</dbReference>
<evidence type="ECO:0000259" key="5">
    <source>
        <dbReference type="Pfam" id="PF17863"/>
    </source>
</evidence>
<dbReference type="Gene3D" id="3.40.50.300">
    <property type="entry name" value="P-loop containing nucleotide triphosphate hydrolases"/>
    <property type="match status" value="1"/>
</dbReference>
<dbReference type="KEGG" id="aft:BBF96_08455"/>
<dbReference type="FunFam" id="3.40.50.300:FF:000640">
    <property type="entry name" value="MoxR family ATPase"/>
    <property type="match status" value="1"/>
</dbReference>
<dbReference type="Pfam" id="PF17863">
    <property type="entry name" value="AAA_lid_2"/>
    <property type="match status" value="1"/>
</dbReference>
<evidence type="ECO:0008006" key="8">
    <source>
        <dbReference type="Google" id="ProtNLM"/>
    </source>
</evidence>
<dbReference type="PIRSF" id="PIRSF002849">
    <property type="entry name" value="AAA_ATPase_chaperone_MoxR_prd"/>
    <property type="match status" value="1"/>
</dbReference>
<dbReference type="EMBL" id="CP016379">
    <property type="protein sequence ID" value="AZR73411.1"/>
    <property type="molecule type" value="Genomic_DNA"/>
</dbReference>
<sequence length="313" mass="35275">MNNLSMEEIRQNIQKVIIGKDEVIDLIMTALLAEGHVLLDDVPGLGKTLMAKAFARSLDCSFKRIQFTPDLQPTDITGMNYYNQKSGEFVFKAGPIMSNVVLADEINRAVPRTQSALLEAMEERQVTVDGVTYSLSEPFIVIATQNPVELEGTFPLPEAQLDRFLLKVRIGYPNLKEEVEILRRFKSRDPLKELKAVMTPEEIIELRQRVKKVYVEDELLVYISELVHATRSHAAIRLGVSPRGALALLKASSAYALIKGRDYVLPDDIKYLFPFIAEHRIILTDDAELRGISKGEIIKEIIEQVQVPVEEVS</sequence>
<dbReference type="GO" id="GO:0005524">
    <property type="term" value="F:ATP binding"/>
    <property type="evidence" value="ECO:0007669"/>
    <property type="project" value="UniProtKB-KW"/>
</dbReference>
<accession>A0A3Q9HQG5</accession>
<dbReference type="OrthoDB" id="9808397at2"/>